<evidence type="ECO:0000313" key="4">
    <source>
        <dbReference type="Proteomes" id="UP000321154"/>
    </source>
</evidence>
<keyword evidence="4" id="KW-1185">Reference proteome</keyword>
<keyword evidence="1" id="KW-0812">Transmembrane</keyword>
<dbReference type="EMBL" id="JACGWW010000005">
    <property type="protein sequence ID" value="MBA8814552.1"/>
    <property type="molecule type" value="Genomic_DNA"/>
</dbReference>
<name>A0A7W3JKJ5_9MICO</name>
<evidence type="ECO:0000313" key="2">
    <source>
        <dbReference type="EMBL" id="GEK84559.1"/>
    </source>
</evidence>
<proteinExistence type="predicted"/>
<dbReference type="RefSeq" id="WP_146856880.1">
    <property type="nucleotide sequence ID" value="NZ_BAAAHR010000004.1"/>
</dbReference>
<feature type="transmembrane region" description="Helical" evidence="1">
    <location>
        <begin position="32"/>
        <end position="51"/>
    </location>
</feature>
<protein>
    <submittedName>
        <fullName evidence="3">Putative membrane protein SirB2</fullName>
    </submittedName>
</protein>
<reference evidence="2 4" key="1">
    <citation type="submission" date="2019-07" db="EMBL/GenBank/DDBJ databases">
        <title>Whole genome shotgun sequence of Frigoribacterium faeni NBRC 103066.</title>
        <authorList>
            <person name="Hosoyama A."/>
            <person name="Uohara A."/>
            <person name="Ohji S."/>
            <person name="Ichikawa N."/>
        </authorList>
    </citation>
    <scope>NUCLEOTIDE SEQUENCE [LARGE SCALE GENOMIC DNA]</scope>
    <source>
        <strain evidence="2 4">NBRC 103066</strain>
    </source>
</reference>
<dbReference type="AlphaFoldDB" id="A0A7W3JKJ5"/>
<dbReference type="Proteomes" id="UP000522688">
    <property type="component" value="Unassembled WGS sequence"/>
</dbReference>
<evidence type="ECO:0000256" key="1">
    <source>
        <dbReference type="SAM" id="Phobius"/>
    </source>
</evidence>
<organism evidence="3 5">
    <name type="scientific">Frigoribacterium faeni</name>
    <dbReference type="NCBI Taxonomy" id="145483"/>
    <lineage>
        <taxon>Bacteria</taxon>
        <taxon>Bacillati</taxon>
        <taxon>Actinomycetota</taxon>
        <taxon>Actinomycetes</taxon>
        <taxon>Micrococcales</taxon>
        <taxon>Microbacteriaceae</taxon>
        <taxon>Frigoribacterium</taxon>
    </lineage>
</organism>
<accession>A0A7W3JKJ5</accession>
<feature type="transmembrane region" description="Helical" evidence="1">
    <location>
        <begin position="97"/>
        <end position="118"/>
    </location>
</feature>
<sequence length="136" mass="14559">MSTFTLVSLVVWVVFGVVNIRLARKDGRSKLVWFMLTVPFGLLATVFLLIAKAPEPGPARWDSPGSLRPAFAVPRAFLVLSGLALLAADGLSGSRATSWLVIAGVALAVFVTLTVFAVRAARRERPDVDPATPSRD</sequence>
<dbReference type="EMBL" id="BJUV01000043">
    <property type="protein sequence ID" value="GEK84559.1"/>
    <property type="molecule type" value="Genomic_DNA"/>
</dbReference>
<reference evidence="3 5" key="2">
    <citation type="submission" date="2020-07" db="EMBL/GenBank/DDBJ databases">
        <title>Sequencing the genomes of 1000 actinobacteria strains.</title>
        <authorList>
            <person name="Klenk H.-P."/>
        </authorList>
    </citation>
    <scope>NUCLEOTIDE SEQUENCE [LARGE SCALE GENOMIC DNA]</scope>
    <source>
        <strain evidence="3 5">DSM 10309</strain>
    </source>
</reference>
<gene>
    <name evidence="3" type="ORF">FB463_002825</name>
    <name evidence="2" type="ORF">FFA01_28680</name>
</gene>
<comment type="caution">
    <text evidence="3">The sequence shown here is derived from an EMBL/GenBank/DDBJ whole genome shotgun (WGS) entry which is preliminary data.</text>
</comment>
<dbReference type="Proteomes" id="UP000321154">
    <property type="component" value="Unassembled WGS sequence"/>
</dbReference>
<evidence type="ECO:0000313" key="5">
    <source>
        <dbReference type="Proteomes" id="UP000522688"/>
    </source>
</evidence>
<keyword evidence="1" id="KW-0472">Membrane</keyword>
<evidence type="ECO:0000313" key="3">
    <source>
        <dbReference type="EMBL" id="MBA8814552.1"/>
    </source>
</evidence>
<keyword evidence="1" id="KW-1133">Transmembrane helix</keyword>